<evidence type="ECO:0000256" key="20">
    <source>
        <dbReference type="PROSITE-ProRule" id="PRU00352"/>
    </source>
</evidence>
<comment type="similarity">
    <text evidence="2">Belongs to the semaphorin family.</text>
</comment>
<keyword evidence="9" id="KW-0391">Immunity</keyword>
<evidence type="ECO:0000256" key="12">
    <source>
        <dbReference type="ARBA" id="ARBA00023130"/>
    </source>
</evidence>
<dbReference type="SUPFAM" id="SSF101912">
    <property type="entry name" value="Sema domain"/>
    <property type="match status" value="1"/>
</dbReference>
<dbReference type="FunFam" id="3.30.1680.10:FF:000019">
    <property type="entry name" value="Semaphorin 4A"/>
    <property type="match status" value="1"/>
</dbReference>
<dbReference type="PROSITE" id="PS51004">
    <property type="entry name" value="SEMA"/>
    <property type="match status" value="1"/>
</dbReference>
<evidence type="ECO:0000256" key="18">
    <source>
        <dbReference type="ARBA" id="ARBA00074131"/>
    </source>
</evidence>
<keyword evidence="11 22" id="KW-1133">Transmembrane helix</keyword>
<dbReference type="SUPFAM" id="SSF103575">
    <property type="entry name" value="Plexin repeat"/>
    <property type="match status" value="1"/>
</dbReference>
<evidence type="ECO:0000256" key="15">
    <source>
        <dbReference type="ARBA" id="ARBA00023180"/>
    </source>
</evidence>
<dbReference type="GO" id="GO:0001755">
    <property type="term" value="P:neural crest cell migration"/>
    <property type="evidence" value="ECO:0007669"/>
    <property type="project" value="TreeGrafter"/>
</dbReference>
<keyword evidence="3" id="KW-0217">Developmental protein</keyword>
<keyword evidence="7" id="KW-0732">Signal</keyword>
<dbReference type="PANTHER" id="PTHR11036:SF15">
    <property type="entry name" value="SEMAPHORIN-4A"/>
    <property type="match status" value="1"/>
</dbReference>
<dbReference type="Proteomes" id="UP000694547">
    <property type="component" value="Chromosome 6"/>
</dbReference>
<evidence type="ECO:0000256" key="11">
    <source>
        <dbReference type="ARBA" id="ARBA00022989"/>
    </source>
</evidence>
<evidence type="ECO:0000256" key="22">
    <source>
        <dbReference type="SAM" id="Phobius"/>
    </source>
</evidence>
<dbReference type="GO" id="GO:0071526">
    <property type="term" value="P:semaphorin-plexin signaling pathway"/>
    <property type="evidence" value="ECO:0007669"/>
    <property type="project" value="TreeGrafter"/>
</dbReference>
<dbReference type="GO" id="GO:0005886">
    <property type="term" value="C:plasma membrane"/>
    <property type="evidence" value="ECO:0007669"/>
    <property type="project" value="UniProtKB-SubCell"/>
</dbReference>
<keyword evidence="12" id="KW-1064">Adaptive immunity</keyword>
<dbReference type="FunFam" id="2.130.10.10:FF:000257">
    <property type="entry name" value="semaphorin-4A isoform X2"/>
    <property type="match status" value="1"/>
</dbReference>
<dbReference type="PANTHER" id="PTHR11036">
    <property type="entry name" value="SEMAPHORIN"/>
    <property type="match status" value="1"/>
</dbReference>
<evidence type="ECO:0000256" key="1">
    <source>
        <dbReference type="ARBA" id="ARBA00004251"/>
    </source>
</evidence>
<dbReference type="GO" id="GO:0030215">
    <property type="term" value="F:semaphorin receptor binding"/>
    <property type="evidence" value="ECO:0007669"/>
    <property type="project" value="InterPro"/>
</dbReference>
<comment type="subcellular location">
    <subcellularLocation>
        <location evidence="1">Cell membrane</location>
        <topology evidence="1">Single-pass type I membrane protein</topology>
    </subcellularLocation>
</comment>
<keyword evidence="6 22" id="KW-0812">Transmembrane</keyword>
<keyword evidence="8" id="KW-0221">Differentiation</keyword>
<comment type="caution">
    <text evidence="20">Lacks conserved residue(s) required for the propagation of feature annotation.</text>
</comment>
<dbReference type="GO" id="GO:0001525">
    <property type="term" value="P:angiogenesis"/>
    <property type="evidence" value="ECO:0007669"/>
    <property type="project" value="UniProtKB-KW"/>
</dbReference>
<dbReference type="InterPro" id="IPR001627">
    <property type="entry name" value="Semap_dom"/>
</dbReference>
<keyword evidence="16" id="KW-0393">Immunoglobulin domain</keyword>
<dbReference type="GeneTree" id="ENSGT00940000161509"/>
<feature type="compositionally biased region" description="Basic and acidic residues" evidence="21">
    <location>
        <begin position="7"/>
        <end position="23"/>
    </location>
</feature>
<feature type="compositionally biased region" description="Basic and acidic residues" evidence="21">
    <location>
        <begin position="594"/>
        <end position="613"/>
    </location>
</feature>
<organism evidence="24 25">
    <name type="scientific">Peromyscus maniculatus bairdii</name>
    <name type="common">Prairie deer mouse</name>
    <dbReference type="NCBI Taxonomy" id="230844"/>
    <lineage>
        <taxon>Eukaryota</taxon>
        <taxon>Metazoa</taxon>
        <taxon>Chordata</taxon>
        <taxon>Craniata</taxon>
        <taxon>Vertebrata</taxon>
        <taxon>Euteleostomi</taxon>
        <taxon>Mammalia</taxon>
        <taxon>Eutheria</taxon>
        <taxon>Euarchontoglires</taxon>
        <taxon>Glires</taxon>
        <taxon>Rodentia</taxon>
        <taxon>Myomorpha</taxon>
        <taxon>Muroidea</taxon>
        <taxon>Cricetidae</taxon>
        <taxon>Neotominae</taxon>
        <taxon>Peromyscus</taxon>
    </lineage>
</organism>
<proteinExistence type="inferred from homology"/>
<keyword evidence="4" id="KW-1003">Cell membrane</keyword>
<gene>
    <name evidence="24" type="primary">Sema4a</name>
</gene>
<evidence type="ECO:0000256" key="6">
    <source>
        <dbReference type="ARBA" id="ARBA00022692"/>
    </source>
</evidence>
<keyword evidence="25" id="KW-1185">Reference proteome</keyword>
<feature type="region of interest" description="Disordered" evidence="21">
    <location>
        <begin position="588"/>
        <end position="631"/>
    </location>
</feature>
<keyword evidence="15" id="KW-0325">Glycoprotein</keyword>
<evidence type="ECO:0000256" key="19">
    <source>
        <dbReference type="ARBA" id="ARBA00083063"/>
    </source>
</evidence>
<evidence type="ECO:0000256" key="14">
    <source>
        <dbReference type="ARBA" id="ARBA00023157"/>
    </source>
</evidence>
<dbReference type="InterPro" id="IPR015943">
    <property type="entry name" value="WD40/YVTN_repeat-like_dom_sf"/>
</dbReference>
<dbReference type="SMART" id="SM00630">
    <property type="entry name" value="Sema"/>
    <property type="match status" value="1"/>
</dbReference>
<evidence type="ECO:0000256" key="16">
    <source>
        <dbReference type="ARBA" id="ARBA00023319"/>
    </source>
</evidence>
<reference evidence="24 25" key="1">
    <citation type="submission" date="2018-10" db="EMBL/GenBank/DDBJ databases">
        <title>Improved assembly of the deer mouse Peromyscus maniculatus genome.</title>
        <authorList>
            <person name="Lassance J.-M."/>
            <person name="Hoekstra H.E."/>
        </authorList>
    </citation>
    <scope>NUCLEOTIDE SEQUENCE [LARGE SCALE GENOMIC DNA]</scope>
</reference>
<evidence type="ECO:0000256" key="21">
    <source>
        <dbReference type="SAM" id="MobiDB-lite"/>
    </source>
</evidence>
<keyword evidence="14" id="KW-1015">Disulfide bond</keyword>
<dbReference type="GO" id="GO:0045499">
    <property type="term" value="F:chemorepellent activity"/>
    <property type="evidence" value="ECO:0007669"/>
    <property type="project" value="TreeGrafter"/>
</dbReference>
<feature type="transmembrane region" description="Helical" evidence="22">
    <location>
        <begin position="550"/>
        <end position="574"/>
    </location>
</feature>
<dbReference type="GO" id="GO:0002250">
    <property type="term" value="P:adaptive immune response"/>
    <property type="evidence" value="ECO:0007669"/>
    <property type="project" value="UniProtKB-KW"/>
</dbReference>
<evidence type="ECO:0000256" key="7">
    <source>
        <dbReference type="ARBA" id="ARBA00022729"/>
    </source>
</evidence>
<dbReference type="AlphaFoldDB" id="A0A8C8TQA2"/>
<evidence type="ECO:0000256" key="17">
    <source>
        <dbReference type="ARBA" id="ARBA00054792"/>
    </source>
</evidence>
<evidence type="ECO:0000256" key="8">
    <source>
        <dbReference type="ARBA" id="ARBA00022782"/>
    </source>
</evidence>
<keyword evidence="5" id="KW-0037">Angiogenesis</keyword>
<feature type="region of interest" description="Disordered" evidence="21">
    <location>
        <begin position="1"/>
        <end position="23"/>
    </location>
</feature>
<dbReference type="Pfam" id="PF01437">
    <property type="entry name" value="PSI"/>
    <property type="match status" value="1"/>
</dbReference>
<sequence length="631" mass="69191">MIPWPASEKKKSECALKKKSNEELRDSSLMPILNDKVMDGKGQSPFDPEHRHTAVLVDGMLYSGTMNNFLGSEPILMRTLGSQPVLKTDIFLRWLHPDASFVAAIPSTQVVYFFFEETASELDFFEELYTSRVARVCKNDVGGEKLLQKKWTTFLKAQLLCAQPGQLPFNVVRHAVLLPSVSRIYAVFTSQWQVGETRSSAVCAFSLTDIERVFKGKFKELNKETSRWTTYRGPEANPRPGSCSTGPSSDKALTFMKDHFLMDEHVVGRPLLVKSGVEYTQIAVEPARGLDGSRHVVMYLGTSTGSLHKAVVPENSSAYLVEEIQLSPEPEPVRNLQLAPTQGAVFAGFSGGVWRVPRANCSVYKSCVECVLAKDPHCAWDPESKTCSLLSGSSSTLNSWKQDMERGNPELACADRPLARSIRRQSPPQLIKEVLAVPNSILELPCPQLSALASYHWSHGHGHGRAAVPEASSAVYNGSLLLLPQAGVGGLYQCVATENNYSYPVVSYWVDSQEQPLALDPELAGVPRERVQVPLTRVGGGASLAAQRSYWPHFLIVTVLLAIVLLGTLTLLLASPLGALRARGKVQGCGTLPPREKAPLSREQRLQPSKDYRTSASDVDADNNHLGPEVA</sequence>
<evidence type="ECO:0000256" key="4">
    <source>
        <dbReference type="ARBA" id="ARBA00022475"/>
    </source>
</evidence>
<keyword evidence="10" id="KW-0524">Neurogenesis</keyword>
<protein>
    <recommendedName>
        <fullName evidence="18">Semaphorin-4A</fullName>
    </recommendedName>
    <alternativeName>
        <fullName evidence="19">Semaphorin-B</fullName>
    </alternativeName>
</protein>
<evidence type="ECO:0000259" key="23">
    <source>
        <dbReference type="PROSITE" id="PS51004"/>
    </source>
</evidence>
<dbReference type="GO" id="GO:0007411">
    <property type="term" value="P:axon guidance"/>
    <property type="evidence" value="ECO:0007669"/>
    <property type="project" value="TreeGrafter"/>
</dbReference>
<evidence type="ECO:0000256" key="9">
    <source>
        <dbReference type="ARBA" id="ARBA00022859"/>
    </source>
</evidence>
<evidence type="ECO:0000256" key="5">
    <source>
        <dbReference type="ARBA" id="ARBA00022657"/>
    </source>
</evidence>
<feature type="domain" description="Sema" evidence="23">
    <location>
        <begin position="1"/>
        <end position="358"/>
    </location>
</feature>
<keyword evidence="13 22" id="KW-0472">Membrane</keyword>
<accession>A0A8C8TQA2</accession>
<evidence type="ECO:0000256" key="13">
    <source>
        <dbReference type="ARBA" id="ARBA00023136"/>
    </source>
</evidence>
<dbReference type="GO" id="GO:0030335">
    <property type="term" value="P:positive regulation of cell migration"/>
    <property type="evidence" value="ECO:0007669"/>
    <property type="project" value="TreeGrafter"/>
</dbReference>
<name>A0A8C8TQA2_PERMB</name>
<dbReference type="SMART" id="SM00423">
    <property type="entry name" value="PSI"/>
    <property type="match status" value="1"/>
</dbReference>
<reference evidence="24" key="2">
    <citation type="submission" date="2025-08" db="UniProtKB">
        <authorList>
            <consortium name="Ensembl"/>
        </authorList>
    </citation>
    <scope>IDENTIFICATION</scope>
</reference>
<dbReference type="Gene3D" id="2.130.10.10">
    <property type="entry name" value="YVTN repeat-like/Quinoprotein amine dehydrogenase"/>
    <property type="match status" value="1"/>
</dbReference>
<evidence type="ECO:0000256" key="3">
    <source>
        <dbReference type="ARBA" id="ARBA00022473"/>
    </source>
</evidence>
<dbReference type="InterPro" id="IPR002165">
    <property type="entry name" value="Plexin_repeat"/>
</dbReference>
<dbReference type="InterPro" id="IPR036352">
    <property type="entry name" value="Semap_dom_sf"/>
</dbReference>
<dbReference type="Ensembl" id="ENSPEMT00000020542.2">
    <property type="protein sequence ID" value="ENSPEMP00000016232.1"/>
    <property type="gene ID" value="ENSPEMG00000015516.2"/>
</dbReference>
<dbReference type="InterPro" id="IPR027231">
    <property type="entry name" value="Semaphorin"/>
</dbReference>
<evidence type="ECO:0000256" key="10">
    <source>
        <dbReference type="ARBA" id="ARBA00022902"/>
    </source>
</evidence>
<dbReference type="Pfam" id="PF01403">
    <property type="entry name" value="Sema"/>
    <property type="match status" value="1"/>
</dbReference>
<comment type="function">
    <text evidence="17">Cell surface receptor for PLXNB1, PLXNB2, PLXNB3 and PLXND1 that plays an important role in cell-cell signaling. Regulates glutamatergic and GABAergic synapse development. Promotes the development of inhibitory synapses in a PLXNB1-dependent manner and promotes the development of excitatory synapses in a PLXNB2-dependent manner. Plays a role in priming antigen-specific T-cells, promotes differentiation of Th1 T-helper cells, and thereby contributes to adaptive immunity. Promotes phosphorylation of TIMD2. Inhibits angiogenesis. Promotes axon growth cone collapse. Inhibits axonal extension by providing local signals to specify territories inaccessible for growing axons.</text>
</comment>
<reference evidence="24" key="3">
    <citation type="submission" date="2025-09" db="UniProtKB">
        <authorList>
            <consortium name="Ensembl"/>
        </authorList>
    </citation>
    <scope>IDENTIFICATION</scope>
</reference>
<evidence type="ECO:0000256" key="2">
    <source>
        <dbReference type="ARBA" id="ARBA00009492"/>
    </source>
</evidence>
<dbReference type="Gene3D" id="3.30.1680.10">
    <property type="entry name" value="ligand-binding face of the semaphorins, domain 2"/>
    <property type="match status" value="1"/>
</dbReference>
<dbReference type="InterPro" id="IPR016201">
    <property type="entry name" value="PSI"/>
</dbReference>
<evidence type="ECO:0000313" key="25">
    <source>
        <dbReference type="Proteomes" id="UP000694547"/>
    </source>
</evidence>
<evidence type="ECO:0000313" key="24">
    <source>
        <dbReference type="Ensembl" id="ENSPEMP00000016232.1"/>
    </source>
</evidence>